<evidence type="ECO:0000256" key="2">
    <source>
        <dbReference type="ARBA" id="ARBA00005851"/>
    </source>
</evidence>
<dbReference type="HOGENOM" id="CLU_038298_2_0_1"/>
<dbReference type="Proteomes" id="UP000007796">
    <property type="component" value="Unassembled WGS sequence"/>
</dbReference>
<keyword evidence="3" id="KW-0202">Cytokine</keyword>
<evidence type="ECO:0000256" key="3">
    <source>
        <dbReference type="ARBA" id="ARBA00022514"/>
    </source>
</evidence>
<comment type="subcellular location">
    <subcellularLocation>
        <location evidence="1">Secreted</location>
    </subcellularLocation>
</comment>
<dbReference type="EC" id="5.3.2.1" evidence="9"/>
<evidence type="ECO:0000256" key="8">
    <source>
        <dbReference type="ARBA" id="ARBA00038932"/>
    </source>
</evidence>
<evidence type="ECO:0000256" key="11">
    <source>
        <dbReference type="ARBA" id="ARBA00041912"/>
    </source>
</evidence>
<feature type="compositionally biased region" description="Basic residues" evidence="13">
    <location>
        <begin position="340"/>
        <end position="350"/>
    </location>
</feature>
<dbReference type="GO" id="GO:0005576">
    <property type="term" value="C:extracellular region"/>
    <property type="evidence" value="ECO:0007669"/>
    <property type="project" value="UniProtKB-SubCell"/>
</dbReference>
<reference evidence="14 15" key="1">
    <citation type="journal article" date="2011" name="Proc. Natl. Acad. Sci. U.S.A.">
        <title>Genome and transcriptome analyses of the mountain pine beetle-fungal symbiont Grosmannia clavigera, a lodgepole pine pathogen.</title>
        <authorList>
            <person name="DiGuistini S."/>
            <person name="Wang Y."/>
            <person name="Liao N.Y."/>
            <person name="Taylor G."/>
            <person name="Tanguay P."/>
            <person name="Feau N."/>
            <person name="Henrissat B."/>
            <person name="Chan S.K."/>
            <person name="Hesse-Orce U."/>
            <person name="Alamouti S.M."/>
            <person name="Tsui C.K.M."/>
            <person name="Docking R.T."/>
            <person name="Levasseur A."/>
            <person name="Haridas S."/>
            <person name="Robertson G."/>
            <person name="Birol I."/>
            <person name="Holt R.A."/>
            <person name="Marra M.A."/>
            <person name="Hamelin R.C."/>
            <person name="Hirst M."/>
            <person name="Jones S.J.M."/>
            <person name="Bohlmann J."/>
            <person name="Breuil C."/>
        </authorList>
    </citation>
    <scope>NUCLEOTIDE SEQUENCE [LARGE SCALE GENOMIC DNA]</scope>
    <source>
        <strain evidence="15">kw1407 / UAMH 11150</strain>
    </source>
</reference>
<sequence length="469" mass="51198">MAPATKVERTSRPRSPLRAPTPLAVSHNGTNGSAKHDAKNGRLDSNMTSGRKHDSLASYESNGNHEDAENIDDYEKRKGPEKRSRRGYEGEPRPSSLSERTLHPSRAPTPLLVKGDHILRDIDRAPPGDPSQLRVRRTSGLASAAGDRGGGSDDVARQRSQYFEDVFSARDSNSSPAKERVRSEALVLAELRTNVMIGDEFTVITELSASLAVRYRRPLSSVVVTLQHNSCMCFGGSFDPAYVLSIFALPAELQPTTNKRNAALIQRHMEEALGVPPARGLLRFAPVTEANLAYGGKTTAGYIDDLPKNTGAGTTTASNYSCRSPVLSTTADMHDLGGSTRKRRASRKLSVKSLSNFRSPSPPSPTPVGSTAEDQQQQQQPDSLSSAYLPSIVERSPKESPQYRQRTEREKERREHKGPSGADQDTGLEMLPETSPSATWQPSRRAKRTKSFVATLFGRSAIKYEMGTS</sequence>
<feature type="region of interest" description="Disordered" evidence="13">
    <location>
        <begin position="1"/>
        <end position="155"/>
    </location>
</feature>
<evidence type="ECO:0000256" key="10">
    <source>
        <dbReference type="ARBA" id="ARBA00041631"/>
    </source>
</evidence>
<dbReference type="OrthoDB" id="255819at2759"/>
<comment type="similarity">
    <text evidence="2">Belongs to the MIF family.</text>
</comment>
<name>F0XF94_GROCL</name>
<dbReference type="GO" id="GO:0050178">
    <property type="term" value="F:phenylpyruvate tautomerase activity"/>
    <property type="evidence" value="ECO:0007669"/>
    <property type="project" value="UniProtKB-EC"/>
</dbReference>
<evidence type="ECO:0000313" key="15">
    <source>
        <dbReference type="Proteomes" id="UP000007796"/>
    </source>
</evidence>
<feature type="compositionally biased region" description="Basic and acidic residues" evidence="13">
    <location>
        <begin position="63"/>
        <end position="92"/>
    </location>
</feature>
<dbReference type="GeneID" id="25974225"/>
<evidence type="ECO:0000256" key="6">
    <source>
        <dbReference type="ARBA" id="ARBA00036735"/>
    </source>
</evidence>
<comment type="catalytic activity">
    <reaction evidence="7">
        <text>L-dopachrome = 5,6-dihydroxyindole-2-carboxylate</text>
        <dbReference type="Rhea" id="RHEA:13041"/>
        <dbReference type="ChEBI" id="CHEBI:16875"/>
        <dbReference type="ChEBI" id="CHEBI:57509"/>
        <dbReference type="EC" id="5.3.3.12"/>
    </reaction>
</comment>
<evidence type="ECO:0000313" key="14">
    <source>
        <dbReference type="EMBL" id="EFX04428.1"/>
    </source>
</evidence>
<dbReference type="EMBL" id="GL629765">
    <property type="protein sequence ID" value="EFX04428.1"/>
    <property type="molecule type" value="Genomic_DNA"/>
</dbReference>
<dbReference type="InterPro" id="IPR014347">
    <property type="entry name" value="Tautomerase/MIF_sf"/>
</dbReference>
<dbReference type="STRING" id="655863.F0XF94"/>
<dbReference type="InterPro" id="IPR001398">
    <property type="entry name" value="Macrophage_inhib_fac"/>
</dbReference>
<organism evidence="15">
    <name type="scientific">Grosmannia clavigera (strain kw1407 / UAMH 11150)</name>
    <name type="common">Blue stain fungus</name>
    <name type="synonym">Graphiocladiella clavigera</name>
    <dbReference type="NCBI Taxonomy" id="655863"/>
    <lineage>
        <taxon>Eukaryota</taxon>
        <taxon>Fungi</taxon>
        <taxon>Dikarya</taxon>
        <taxon>Ascomycota</taxon>
        <taxon>Pezizomycotina</taxon>
        <taxon>Sordariomycetes</taxon>
        <taxon>Sordariomycetidae</taxon>
        <taxon>Ophiostomatales</taxon>
        <taxon>Ophiostomataceae</taxon>
        <taxon>Leptographium</taxon>
    </lineage>
</organism>
<dbReference type="RefSeq" id="XP_014173910.1">
    <property type="nucleotide sequence ID" value="XM_014318435.1"/>
</dbReference>
<dbReference type="Gene3D" id="3.30.429.10">
    <property type="entry name" value="Macrophage Migration Inhibitory Factor"/>
    <property type="match status" value="1"/>
</dbReference>
<gene>
    <name evidence="14" type="ORF">CMQ_1356</name>
</gene>
<dbReference type="EC" id="5.3.3.12" evidence="8"/>
<feature type="compositionally biased region" description="Basic and acidic residues" evidence="13">
    <location>
        <begin position="405"/>
        <end position="418"/>
    </location>
</feature>
<dbReference type="SUPFAM" id="SSF55331">
    <property type="entry name" value="Tautomerase/MIF"/>
    <property type="match status" value="1"/>
</dbReference>
<keyword evidence="4" id="KW-0964">Secreted</keyword>
<accession>F0XF94</accession>
<evidence type="ECO:0000256" key="1">
    <source>
        <dbReference type="ARBA" id="ARBA00004613"/>
    </source>
</evidence>
<dbReference type="GO" id="GO:0004167">
    <property type="term" value="F:dopachrome isomerase activity"/>
    <property type="evidence" value="ECO:0007669"/>
    <property type="project" value="UniProtKB-EC"/>
</dbReference>
<feature type="compositionally biased region" description="Low complexity" evidence="13">
    <location>
        <begin position="367"/>
        <end position="380"/>
    </location>
</feature>
<evidence type="ECO:0000256" key="13">
    <source>
        <dbReference type="SAM" id="MobiDB-lite"/>
    </source>
</evidence>
<dbReference type="PANTHER" id="PTHR11954:SF6">
    <property type="entry name" value="MACROPHAGE MIGRATION INHIBITORY FACTOR"/>
    <property type="match status" value="1"/>
</dbReference>
<dbReference type="InParanoid" id="F0XF94"/>
<protein>
    <recommendedName>
        <fullName evidence="12">L-dopachrome isomerase</fullName>
        <ecNumber evidence="9">5.3.2.1</ecNumber>
        <ecNumber evidence="8">5.3.3.12</ecNumber>
    </recommendedName>
    <alternativeName>
        <fullName evidence="10">L-dopachrome tautomerase</fullName>
    </alternativeName>
    <alternativeName>
        <fullName evidence="11">Phenylpyruvate tautomerase</fullName>
    </alternativeName>
</protein>
<evidence type="ECO:0000256" key="7">
    <source>
        <dbReference type="ARBA" id="ARBA00036823"/>
    </source>
</evidence>
<dbReference type="AlphaFoldDB" id="F0XF94"/>
<evidence type="ECO:0000256" key="5">
    <source>
        <dbReference type="ARBA" id="ARBA00023235"/>
    </source>
</evidence>
<proteinExistence type="inferred from homology"/>
<keyword evidence="5" id="KW-0413">Isomerase</keyword>
<dbReference type="eggNOG" id="ENOG502S2ZV">
    <property type="taxonomic scope" value="Eukaryota"/>
</dbReference>
<evidence type="ECO:0000256" key="12">
    <source>
        <dbReference type="ARBA" id="ARBA00042730"/>
    </source>
</evidence>
<dbReference type="Pfam" id="PF01187">
    <property type="entry name" value="MIF"/>
    <property type="match status" value="1"/>
</dbReference>
<keyword evidence="15" id="KW-1185">Reference proteome</keyword>
<feature type="compositionally biased region" description="Basic and acidic residues" evidence="13">
    <location>
        <begin position="1"/>
        <end position="11"/>
    </location>
</feature>
<comment type="catalytic activity">
    <reaction evidence="6">
        <text>3-phenylpyruvate = enol-phenylpyruvate</text>
        <dbReference type="Rhea" id="RHEA:17097"/>
        <dbReference type="ChEBI" id="CHEBI:16815"/>
        <dbReference type="ChEBI" id="CHEBI:18005"/>
        <dbReference type="EC" id="5.3.2.1"/>
    </reaction>
</comment>
<evidence type="ECO:0000256" key="4">
    <source>
        <dbReference type="ARBA" id="ARBA00022525"/>
    </source>
</evidence>
<feature type="compositionally biased region" description="Basic and acidic residues" evidence="13">
    <location>
        <begin position="114"/>
        <end position="126"/>
    </location>
</feature>
<evidence type="ECO:0000256" key="9">
    <source>
        <dbReference type="ARBA" id="ARBA00039086"/>
    </source>
</evidence>
<feature type="region of interest" description="Disordered" evidence="13">
    <location>
        <begin position="329"/>
        <end position="449"/>
    </location>
</feature>
<dbReference type="PANTHER" id="PTHR11954">
    <property type="entry name" value="D-DOPACHROME DECARBOXYLASE"/>
    <property type="match status" value="1"/>
</dbReference>